<dbReference type="EMBL" id="JACHFQ010000006">
    <property type="protein sequence ID" value="MBB5226814.1"/>
    <property type="molecule type" value="Genomic_DNA"/>
</dbReference>
<evidence type="ECO:0000313" key="2">
    <source>
        <dbReference type="Proteomes" id="UP000518887"/>
    </source>
</evidence>
<evidence type="ECO:0000313" key="1">
    <source>
        <dbReference type="EMBL" id="MBB5226814.1"/>
    </source>
</evidence>
<dbReference type="Proteomes" id="UP000518887">
    <property type="component" value="Unassembled WGS sequence"/>
</dbReference>
<dbReference type="AlphaFoldDB" id="A0A7W8GAN9"/>
<dbReference type="RefSeq" id="WP_184660410.1">
    <property type="nucleotide sequence ID" value="NZ_CP031518.1"/>
</dbReference>
<keyword evidence="2" id="KW-1185">Reference proteome</keyword>
<sequence>MVKDLKQIRLAIPDKPLPLGEEITSSSSNLMLGDTKDSVKIKNYVFETLLARGAIEEFKTHPNIENRFERYWESMQFLGNLNLFSPNVELKESNSIFIESEKDSRFYKSIQKTNKNSCITIRKRKVVLVNMKK</sequence>
<reference evidence="1 2" key="1">
    <citation type="submission" date="2020-08" db="EMBL/GenBank/DDBJ databases">
        <title>Genomic Encyclopedia of Type Strains, Phase IV (KMG-IV): sequencing the most valuable type-strain genomes for metagenomic binning, comparative biology and taxonomic classification.</title>
        <authorList>
            <person name="Goeker M."/>
        </authorList>
    </citation>
    <scope>NUCLEOTIDE SEQUENCE [LARGE SCALE GENOMIC DNA]</scope>
    <source>
        <strain evidence="1 2">DSM 103462</strain>
    </source>
</reference>
<comment type="caution">
    <text evidence="1">The sequence shown here is derived from an EMBL/GenBank/DDBJ whole genome shotgun (WGS) entry which is preliminary data.</text>
</comment>
<organism evidence="1 2">
    <name type="scientific">Treponema ruminis</name>
    <dbReference type="NCBI Taxonomy" id="744515"/>
    <lineage>
        <taxon>Bacteria</taxon>
        <taxon>Pseudomonadati</taxon>
        <taxon>Spirochaetota</taxon>
        <taxon>Spirochaetia</taxon>
        <taxon>Spirochaetales</taxon>
        <taxon>Treponemataceae</taxon>
        <taxon>Treponema</taxon>
    </lineage>
</organism>
<proteinExistence type="predicted"/>
<name>A0A7W8GAN9_9SPIR</name>
<accession>A0A7W8GAN9</accession>
<gene>
    <name evidence="1" type="ORF">HNP76_002195</name>
</gene>
<protein>
    <submittedName>
        <fullName evidence="1">Uncharacterized protein</fullName>
    </submittedName>
</protein>